<dbReference type="SUPFAM" id="SSF50129">
    <property type="entry name" value="GroES-like"/>
    <property type="match status" value="1"/>
</dbReference>
<dbReference type="InterPro" id="IPR050129">
    <property type="entry name" value="Zn_alcohol_dh"/>
</dbReference>
<gene>
    <name evidence="5" type="ORF">METZ01_LOCUS298572</name>
</gene>
<dbReference type="GO" id="GO:0008270">
    <property type="term" value="F:zinc ion binding"/>
    <property type="evidence" value="ECO:0007669"/>
    <property type="project" value="InterPro"/>
</dbReference>
<evidence type="ECO:0000256" key="3">
    <source>
        <dbReference type="ARBA" id="ARBA00023002"/>
    </source>
</evidence>
<evidence type="ECO:0000256" key="1">
    <source>
        <dbReference type="ARBA" id="ARBA00022723"/>
    </source>
</evidence>
<dbReference type="EMBL" id="UINC01092276">
    <property type="protein sequence ID" value="SVC45718.1"/>
    <property type="molecule type" value="Genomic_DNA"/>
</dbReference>
<feature type="non-terminal residue" evidence="5">
    <location>
        <position position="1"/>
    </location>
</feature>
<protein>
    <recommendedName>
        <fullName evidence="4">Alcohol dehydrogenase-like N-terminal domain-containing protein</fullName>
    </recommendedName>
</protein>
<keyword evidence="3" id="KW-0560">Oxidoreductase</keyword>
<dbReference type="InterPro" id="IPR011032">
    <property type="entry name" value="GroES-like_sf"/>
</dbReference>
<dbReference type="Pfam" id="PF08240">
    <property type="entry name" value="ADH_N"/>
    <property type="match status" value="1"/>
</dbReference>
<evidence type="ECO:0000313" key="5">
    <source>
        <dbReference type="EMBL" id="SVC45718.1"/>
    </source>
</evidence>
<feature type="domain" description="Alcohol dehydrogenase-like N-terminal" evidence="4">
    <location>
        <begin position="1"/>
        <end position="113"/>
    </location>
</feature>
<dbReference type="PANTHER" id="PTHR43401:SF2">
    <property type="entry name" value="L-THREONINE 3-DEHYDROGENASE"/>
    <property type="match status" value="1"/>
</dbReference>
<reference evidence="5" key="1">
    <citation type="submission" date="2018-05" db="EMBL/GenBank/DDBJ databases">
        <authorList>
            <person name="Lanie J.A."/>
            <person name="Ng W.-L."/>
            <person name="Kazmierczak K.M."/>
            <person name="Andrzejewski T.M."/>
            <person name="Davidsen T.M."/>
            <person name="Wayne K.J."/>
            <person name="Tettelin H."/>
            <person name="Glass J.I."/>
            <person name="Rusch D."/>
            <person name="Podicherti R."/>
            <person name="Tsui H.-C.T."/>
            <person name="Winkler M.E."/>
        </authorList>
    </citation>
    <scope>NUCLEOTIDE SEQUENCE</scope>
</reference>
<dbReference type="Gene3D" id="3.90.180.10">
    <property type="entry name" value="Medium-chain alcohol dehydrogenases, catalytic domain"/>
    <property type="match status" value="1"/>
</dbReference>
<dbReference type="GO" id="GO:0016491">
    <property type="term" value="F:oxidoreductase activity"/>
    <property type="evidence" value="ECO:0007669"/>
    <property type="project" value="UniProtKB-KW"/>
</dbReference>
<feature type="non-terminal residue" evidence="5">
    <location>
        <position position="150"/>
    </location>
</feature>
<keyword evidence="1" id="KW-0479">Metal-binding</keyword>
<proteinExistence type="predicted"/>
<dbReference type="InterPro" id="IPR013154">
    <property type="entry name" value="ADH-like_N"/>
</dbReference>
<evidence type="ECO:0000256" key="2">
    <source>
        <dbReference type="ARBA" id="ARBA00022833"/>
    </source>
</evidence>
<evidence type="ECO:0000259" key="4">
    <source>
        <dbReference type="Pfam" id="PF08240"/>
    </source>
</evidence>
<dbReference type="Gene3D" id="3.40.50.720">
    <property type="entry name" value="NAD(P)-binding Rossmann-like Domain"/>
    <property type="match status" value="1"/>
</dbReference>
<sequence>VVISVETTGICGTDLALFSGDYPVKLPAVCGHEFVGTVKSVGKGVDKCWVGRRVTAEINNTCIAYKRAQPCLACSRGIPGHCLERTVTGIINHSGAFSEEVKVAAGTLHKIPEALDPFTAVLTEPLAAALQTYEMTPVQGDETVVVLGSG</sequence>
<accession>A0A382MAZ6</accession>
<name>A0A382MAZ6_9ZZZZ</name>
<dbReference type="InterPro" id="IPR002328">
    <property type="entry name" value="ADH_Zn_CS"/>
</dbReference>
<keyword evidence="2" id="KW-0862">Zinc</keyword>
<dbReference type="PROSITE" id="PS00059">
    <property type="entry name" value="ADH_ZINC"/>
    <property type="match status" value="1"/>
</dbReference>
<dbReference type="PANTHER" id="PTHR43401">
    <property type="entry name" value="L-THREONINE 3-DEHYDROGENASE"/>
    <property type="match status" value="1"/>
</dbReference>
<dbReference type="AlphaFoldDB" id="A0A382MAZ6"/>
<organism evidence="5">
    <name type="scientific">marine metagenome</name>
    <dbReference type="NCBI Taxonomy" id="408172"/>
    <lineage>
        <taxon>unclassified sequences</taxon>
        <taxon>metagenomes</taxon>
        <taxon>ecological metagenomes</taxon>
    </lineage>
</organism>